<dbReference type="InterPro" id="IPR022781">
    <property type="entry name" value="Flagellar_biosynth_FliO"/>
</dbReference>
<keyword evidence="3 7" id="KW-0812">Transmembrane</keyword>
<comment type="subcellular location">
    <subcellularLocation>
        <location evidence="1">Cell membrane</location>
    </subcellularLocation>
</comment>
<dbReference type="Proteomes" id="UP000318081">
    <property type="component" value="Chromosome"/>
</dbReference>
<keyword evidence="5 7" id="KW-0472">Membrane</keyword>
<feature type="region of interest" description="Disordered" evidence="6">
    <location>
        <begin position="211"/>
        <end position="234"/>
    </location>
</feature>
<evidence type="ECO:0000256" key="3">
    <source>
        <dbReference type="ARBA" id="ARBA00022692"/>
    </source>
</evidence>
<feature type="compositionally biased region" description="Basic and acidic residues" evidence="6">
    <location>
        <begin position="222"/>
        <end position="234"/>
    </location>
</feature>
<sequence>MDPMVNPLFRVSVCFAALVLSHCFVLSLGTTIAHAQERPQGHSVYRNPVATVPERASTVAFGDHTSGDHTSGDQTSADRDAADAFPALVVSGDAAADDGQAAGGTLAGPVVTTVSSLLVVLAVFGGLVWISRRYGSSGTLAGALPEDVLRNLGSAAIDAKTRVTFLKVGARILVIGQTPSGDPQTLSEITEPDEVARLTNRCLGRPEIVGRRTAYPGGMDRGGVESSRRDLAAG</sequence>
<gene>
    <name evidence="9" type="ORF">TBK1r_68560</name>
</gene>
<evidence type="ECO:0000256" key="4">
    <source>
        <dbReference type="ARBA" id="ARBA00022989"/>
    </source>
</evidence>
<dbReference type="EMBL" id="CP036432">
    <property type="protein sequence ID" value="QDV87824.1"/>
    <property type="molecule type" value="Genomic_DNA"/>
</dbReference>
<evidence type="ECO:0000256" key="6">
    <source>
        <dbReference type="SAM" id="MobiDB-lite"/>
    </source>
</evidence>
<reference evidence="9 10" key="1">
    <citation type="submission" date="2019-02" db="EMBL/GenBank/DDBJ databases">
        <title>Deep-cultivation of Planctomycetes and their phenomic and genomic characterization uncovers novel biology.</title>
        <authorList>
            <person name="Wiegand S."/>
            <person name="Jogler M."/>
            <person name="Boedeker C."/>
            <person name="Pinto D."/>
            <person name="Vollmers J."/>
            <person name="Rivas-Marin E."/>
            <person name="Kohn T."/>
            <person name="Peeters S.H."/>
            <person name="Heuer A."/>
            <person name="Rast P."/>
            <person name="Oberbeckmann S."/>
            <person name="Bunk B."/>
            <person name="Jeske O."/>
            <person name="Meyerdierks A."/>
            <person name="Storesund J.E."/>
            <person name="Kallscheuer N."/>
            <person name="Luecker S."/>
            <person name="Lage O.M."/>
            <person name="Pohl T."/>
            <person name="Merkel B.J."/>
            <person name="Hornburger P."/>
            <person name="Mueller R.-W."/>
            <person name="Bruemmer F."/>
            <person name="Labrenz M."/>
            <person name="Spormann A.M."/>
            <person name="Op den Camp H."/>
            <person name="Overmann J."/>
            <person name="Amann R."/>
            <person name="Jetten M.S.M."/>
            <person name="Mascher T."/>
            <person name="Medema M.H."/>
            <person name="Devos D.P."/>
            <person name="Kaster A.-K."/>
            <person name="Ovreas L."/>
            <person name="Rohde M."/>
            <person name="Galperin M.Y."/>
            <person name="Jogler C."/>
        </authorList>
    </citation>
    <scope>NUCLEOTIDE SEQUENCE [LARGE SCALE GENOMIC DNA]</scope>
    <source>
        <strain evidence="9 10">TBK1r</strain>
    </source>
</reference>
<evidence type="ECO:0000256" key="7">
    <source>
        <dbReference type="SAM" id="Phobius"/>
    </source>
</evidence>
<keyword evidence="10" id="KW-1185">Reference proteome</keyword>
<feature type="chain" id="PRO_5047466574" description="Flagellar biosynthesis protein, FliO" evidence="8">
    <location>
        <begin position="36"/>
        <end position="234"/>
    </location>
</feature>
<evidence type="ECO:0000256" key="2">
    <source>
        <dbReference type="ARBA" id="ARBA00022475"/>
    </source>
</evidence>
<keyword evidence="8" id="KW-0732">Signal</keyword>
<keyword evidence="2" id="KW-1003">Cell membrane</keyword>
<evidence type="ECO:0000256" key="1">
    <source>
        <dbReference type="ARBA" id="ARBA00004236"/>
    </source>
</evidence>
<feature type="transmembrane region" description="Helical" evidence="7">
    <location>
        <begin position="106"/>
        <end position="130"/>
    </location>
</feature>
<evidence type="ECO:0008006" key="11">
    <source>
        <dbReference type="Google" id="ProtNLM"/>
    </source>
</evidence>
<protein>
    <recommendedName>
        <fullName evidence="11">Flagellar biosynthesis protein, FliO</fullName>
    </recommendedName>
</protein>
<name>A0ABX5Y0L3_9BACT</name>
<feature type="signal peptide" evidence="8">
    <location>
        <begin position="1"/>
        <end position="35"/>
    </location>
</feature>
<evidence type="ECO:0000256" key="8">
    <source>
        <dbReference type="SAM" id="SignalP"/>
    </source>
</evidence>
<organism evidence="9 10">
    <name type="scientific">Stieleria magnilauensis</name>
    <dbReference type="NCBI Taxonomy" id="2527963"/>
    <lineage>
        <taxon>Bacteria</taxon>
        <taxon>Pseudomonadati</taxon>
        <taxon>Planctomycetota</taxon>
        <taxon>Planctomycetia</taxon>
        <taxon>Pirellulales</taxon>
        <taxon>Pirellulaceae</taxon>
        <taxon>Stieleria</taxon>
    </lineage>
</organism>
<evidence type="ECO:0000313" key="10">
    <source>
        <dbReference type="Proteomes" id="UP000318081"/>
    </source>
</evidence>
<dbReference type="Pfam" id="PF04347">
    <property type="entry name" value="FliO"/>
    <property type="match status" value="1"/>
</dbReference>
<keyword evidence="4 7" id="KW-1133">Transmembrane helix</keyword>
<proteinExistence type="predicted"/>
<evidence type="ECO:0000313" key="9">
    <source>
        <dbReference type="EMBL" id="QDV87824.1"/>
    </source>
</evidence>
<evidence type="ECO:0000256" key="5">
    <source>
        <dbReference type="ARBA" id="ARBA00023136"/>
    </source>
</evidence>
<accession>A0ABX5Y0L3</accession>